<dbReference type="InterPro" id="IPR050259">
    <property type="entry name" value="SDR"/>
</dbReference>
<keyword evidence="2" id="KW-0560">Oxidoreductase</keyword>
<dbReference type="OrthoDB" id="9803333at2"/>
<name>A0A0C2R3W2_9BACL</name>
<accession>A0A0C2R3W2</accession>
<keyword evidence="4" id="KW-1185">Reference proteome</keyword>
<dbReference type="AlphaFoldDB" id="A0A0C2R3W2"/>
<proteinExistence type="inferred from homology"/>
<evidence type="ECO:0000256" key="2">
    <source>
        <dbReference type="ARBA" id="ARBA00023002"/>
    </source>
</evidence>
<dbReference type="Gene3D" id="3.40.50.720">
    <property type="entry name" value="NAD(P)-binding Rossmann-like Domain"/>
    <property type="match status" value="1"/>
</dbReference>
<dbReference type="PANTHER" id="PTHR42879:SF2">
    <property type="entry name" value="3-OXOACYL-[ACYL-CARRIER-PROTEIN] REDUCTASE FABG"/>
    <property type="match status" value="1"/>
</dbReference>
<dbReference type="Proteomes" id="UP000031938">
    <property type="component" value="Unassembled WGS sequence"/>
</dbReference>
<dbReference type="Pfam" id="PF13561">
    <property type="entry name" value="adh_short_C2"/>
    <property type="match status" value="1"/>
</dbReference>
<sequence length="241" mass="26195">MTSRYALVLGASGGIGKEIVRKLASQGWSIYVHYHKNKMVMEELSREFEDHPVQLFPVHADLTDGDSVDALVDQIHQVHAIIHAGGVAYSGLFEDTTDEVMEHLWKVHVQQPARLIRHLLPKMRRAGGGSIVLISSIWGETGASLEVMYSTVKGAQNAFVKALGKELAPSFIRVNAVAPGAVDTAIMAAYSEEDRALINDEIPSGRMAQPEEIAGAVAYLVSDEASYVTSHILSINGGWYA</sequence>
<dbReference type="PATRIC" id="fig|889306.3.peg.2507"/>
<dbReference type="EMBL" id="JXRP01000018">
    <property type="protein sequence ID" value="KIL44950.1"/>
    <property type="molecule type" value="Genomic_DNA"/>
</dbReference>
<dbReference type="NCBIfam" id="NF047420">
    <property type="entry name" value="EF_P_mod_YmfI"/>
    <property type="match status" value="1"/>
</dbReference>
<dbReference type="STRING" id="889306.KP78_24940"/>
<protein>
    <submittedName>
        <fullName evidence="3">3-ketoacyl-ACP reductase</fullName>
    </submittedName>
</protein>
<evidence type="ECO:0000313" key="4">
    <source>
        <dbReference type="Proteomes" id="UP000031938"/>
    </source>
</evidence>
<evidence type="ECO:0000256" key="1">
    <source>
        <dbReference type="ARBA" id="ARBA00006484"/>
    </source>
</evidence>
<comment type="caution">
    <text evidence="3">The sequence shown here is derived from an EMBL/GenBank/DDBJ whole genome shotgun (WGS) entry which is preliminary data.</text>
</comment>
<dbReference type="PANTHER" id="PTHR42879">
    <property type="entry name" value="3-OXOACYL-(ACYL-CARRIER-PROTEIN) REDUCTASE"/>
    <property type="match status" value="1"/>
</dbReference>
<comment type="similarity">
    <text evidence="1">Belongs to the short-chain dehydrogenases/reductases (SDR) family.</text>
</comment>
<dbReference type="SUPFAM" id="SSF51735">
    <property type="entry name" value="NAD(P)-binding Rossmann-fold domains"/>
    <property type="match status" value="1"/>
</dbReference>
<reference evidence="3 4" key="1">
    <citation type="submission" date="2015-01" db="EMBL/GenBank/DDBJ databases">
        <title>Genome sequencing of Jeotgalibacillus soli.</title>
        <authorList>
            <person name="Goh K.M."/>
            <person name="Chan K.-G."/>
            <person name="Yaakop A.S."/>
            <person name="Ee R."/>
            <person name="Gan H.M."/>
            <person name="Chan C.S."/>
        </authorList>
    </citation>
    <scope>NUCLEOTIDE SEQUENCE [LARGE SCALE GENOMIC DNA]</scope>
    <source>
        <strain evidence="3 4">P9</strain>
    </source>
</reference>
<dbReference type="PRINTS" id="PR00081">
    <property type="entry name" value="GDHRDH"/>
</dbReference>
<organism evidence="3 4">
    <name type="scientific">Jeotgalibacillus soli</name>
    <dbReference type="NCBI Taxonomy" id="889306"/>
    <lineage>
        <taxon>Bacteria</taxon>
        <taxon>Bacillati</taxon>
        <taxon>Bacillota</taxon>
        <taxon>Bacilli</taxon>
        <taxon>Bacillales</taxon>
        <taxon>Caryophanaceae</taxon>
        <taxon>Jeotgalibacillus</taxon>
    </lineage>
</organism>
<dbReference type="InterPro" id="IPR036291">
    <property type="entry name" value="NAD(P)-bd_dom_sf"/>
</dbReference>
<dbReference type="RefSeq" id="WP_041089171.1">
    <property type="nucleotide sequence ID" value="NZ_JXRP01000018.1"/>
</dbReference>
<dbReference type="FunFam" id="3.40.50.720:FF:000173">
    <property type="entry name" value="3-oxoacyl-[acyl-carrier protein] reductase"/>
    <property type="match status" value="1"/>
</dbReference>
<evidence type="ECO:0000313" key="3">
    <source>
        <dbReference type="EMBL" id="KIL44950.1"/>
    </source>
</evidence>
<dbReference type="CDD" id="cd05233">
    <property type="entry name" value="SDR_c"/>
    <property type="match status" value="1"/>
</dbReference>
<dbReference type="GO" id="GO:0016491">
    <property type="term" value="F:oxidoreductase activity"/>
    <property type="evidence" value="ECO:0007669"/>
    <property type="project" value="UniProtKB-KW"/>
</dbReference>
<dbReference type="InterPro" id="IPR002347">
    <property type="entry name" value="SDR_fam"/>
</dbReference>
<gene>
    <name evidence="3" type="ORF">KP78_24940</name>
</gene>